<dbReference type="AlphaFoldDB" id="L8WYQ8"/>
<feature type="compositionally biased region" description="Basic and acidic residues" evidence="2">
    <location>
        <begin position="235"/>
        <end position="252"/>
    </location>
</feature>
<feature type="compositionally biased region" description="Polar residues" evidence="2">
    <location>
        <begin position="71"/>
        <end position="89"/>
    </location>
</feature>
<dbReference type="SUPFAM" id="SSF55271">
    <property type="entry name" value="DNA repair protein MutS, domain I"/>
    <property type="match status" value="1"/>
</dbReference>
<dbReference type="SUPFAM" id="SSF53150">
    <property type="entry name" value="DNA repair protein MutS, domain II"/>
    <property type="match status" value="1"/>
</dbReference>
<gene>
    <name evidence="4" type="ORF">AG1IA_02758</name>
</gene>
<dbReference type="STRING" id="983506.L8WYQ8"/>
<feature type="domain" description="DNA mismatch repair protein MutS core" evidence="3">
    <location>
        <begin position="583"/>
        <end position="830"/>
    </location>
</feature>
<dbReference type="SUPFAM" id="SSF48334">
    <property type="entry name" value="DNA repair protein MutS, domain III"/>
    <property type="match status" value="1"/>
</dbReference>
<evidence type="ECO:0000313" key="4">
    <source>
        <dbReference type="EMBL" id="ELU43216.1"/>
    </source>
</evidence>
<evidence type="ECO:0000256" key="2">
    <source>
        <dbReference type="SAM" id="MobiDB-lite"/>
    </source>
</evidence>
<feature type="region of interest" description="Disordered" evidence="2">
    <location>
        <begin position="1"/>
        <end position="253"/>
    </location>
</feature>
<dbReference type="PIRSF" id="PIRSF037677">
    <property type="entry name" value="DNA_mis_repair_Msh6"/>
    <property type="match status" value="1"/>
</dbReference>
<reference evidence="4 5" key="1">
    <citation type="journal article" date="2013" name="Nat. Commun.">
        <title>The evolution and pathogenic mechanisms of the rice sheath blight pathogen.</title>
        <authorList>
            <person name="Zheng A."/>
            <person name="Lin R."/>
            <person name="Xu L."/>
            <person name="Qin P."/>
            <person name="Tang C."/>
            <person name="Ai P."/>
            <person name="Zhang D."/>
            <person name="Liu Y."/>
            <person name="Sun Z."/>
            <person name="Feng H."/>
            <person name="Wang Y."/>
            <person name="Chen Y."/>
            <person name="Liang X."/>
            <person name="Fu R."/>
            <person name="Li Q."/>
            <person name="Zhang J."/>
            <person name="Yu X."/>
            <person name="Xie Z."/>
            <person name="Ding L."/>
            <person name="Guan P."/>
            <person name="Tang J."/>
            <person name="Liang Y."/>
            <person name="Wang S."/>
            <person name="Deng Q."/>
            <person name="Li S."/>
            <person name="Zhu J."/>
            <person name="Wang L."/>
            <person name="Liu H."/>
            <person name="Li P."/>
        </authorList>
    </citation>
    <scope>NUCLEOTIDE SEQUENCE [LARGE SCALE GENOMIC DNA]</scope>
    <source>
        <strain evidence="5">AG-1 IA</strain>
    </source>
</reference>
<feature type="compositionally biased region" description="Acidic residues" evidence="2">
    <location>
        <begin position="181"/>
        <end position="191"/>
    </location>
</feature>
<dbReference type="SMART" id="SM00533">
    <property type="entry name" value="MUTSd"/>
    <property type="match status" value="1"/>
</dbReference>
<dbReference type="InterPro" id="IPR036187">
    <property type="entry name" value="DNA_mismatch_repair_MutS_sf"/>
</dbReference>
<evidence type="ECO:0000313" key="5">
    <source>
        <dbReference type="Proteomes" id="UP000011668"/>
    </source>
</evidence>
<dbReference type="InterPro" id="IPR007695">
    <property type="entry name" value="DNA_mismatch_repair_MutS-lik_N"/>
</dbReference>
<dbReference type="InterPro" id="IPR027417">
    <property type="entry name" value="P-loop_NTPase"/>
</dbReference>
<dbReference type="GO" id="GO:0030983">
    <property type="term" value="F:mismatched DNA binding"/>
    <property type="evidence" value="ECO:0007669"/>
    <property type="project" value="InterPro"/>
</dbReference>
<keyword evidence="5" id="KW-1185">Reference proteome</keyword>
<dbReference type="InterPro" id="IPR016151">
    <property type="entry name" value="DNA_mismatch_repair_MutS_N"/>
</dbReference>
<feature type="compositionally biased region" description="Low complexity" evidence="2">
    <location>
        <begin position="41"/>
        <end position="58"/>
    </location>
</feature>
<dbReference type="PANTHER" id="PTHR11361">
    <property type="entry name" value="DNA MISMATCH REPAIR PROTEIN MUTS FAMILY MEMBER"/>
    <property type="match status" value="1"/>
</dbReference>
<dbReference type="EMBL" id="AFRT01000599">
    <property type="protein sequence ID" value="ELU43216.1"/>
    <property type="molecule type" value="Genomic_DNA"/>
</dbReference>
<dbReference type="GO" id="GO:0140664">
    <property type="term" value="F:ATP-dependent DNA damage sensor activity"/>
    <property type="evidence" value="ECO:0007669"/>
    <property type="project" value="InterPro"/>
</dbReference>
<dbReference type="Pfam" id="PF05192">
    <property type="entry name" value="MutS_III"/>
    <property type="match status" value="1"/>
</dbReference>
<accession>L8WYQ8</accession>
<dbReference type="Gene3D" id="3.40.50.300">
    <property type="entry name" value="P-loop containing nucleotide triphosphate hydrolases"/>
    <property type="match status" value="1"/>
</dbReference>
<dbReference type="HOGENOM" id="CLU_002472_1_0_1"/>
<feature type="compositionally biased region" description="Acidic residues" evidence="2">
    <location>
        <begin position="156"/>
        <end position="172"/>
    </location>
</feature>
<dbReference type="GO" id="GO:0032301">
    <property type="term" value="C:MutSalpha complex"/>
    <property type="evidence" value="ECO:0007669"/>
    <property type="project" value="TreeGrafter"/>
</dbReference>
<feature type="compositionally biased region" description="Polar residues" evidence="2">
    <location>
        <begin position="1"/>
        <end position="40"/>
    </location>
</feature>
<dbReference type="PANTHER" id="PTHR11361:SF148">
    <property type="entry name" value="DNA MISMATCH REPAIR PROTEIN MSH6"/>
    <property type="match status" value="1"/>
</dbReference>
<comment type="similarity">
    <text evidence="1">Belongs to the DNA mismatch repair MutS family.</text>
</comment>
<feature type="compositionally biased region" description="Low complexity" evidence="2">
    <location>
        <begin position="209"/>
        <end position="220"/>
    </location>
</feature>
<dbReference type="GO" id="GO:0006298">
    <property type="term" value="P:mismatch repair"/>
    <property type="evidence" value="ECO:0007669"/>
    <property type="project" value="InterPro"/>
</dbReference>
<evidence type="ECO:0000256" key="1">
    <source>
        <dbReference type="ARBA" id="ARBA00006271"/>
    </source>
</evidence>
<dbReference type="InterPro" id="IPR007696">
    <property type="entry name" value="DNA_mismatch_repair_MutS_core"/>
</dbReference>
<evidence type="ECO:0000259" key="3">
    <source>
        <dbReference type="SMART" id="SM00533"/>
    </source>
</evidence>
<sequence length="1011" mass="111013">MPPKQSKSSEGPKQKTLFSFINKTPNNAAATPKKSLSQFRSPVKPVASSPVGGVSSEGDANMSSPVERALKTSSSAQNSSPNTNVTVDLSQDDSDDEAPVRMSTRKAVKRKAQVQDSGSEEDEAAVASFSQRIAKHAAPKGKTPAKKRRTSVSSRDDDDFIVDDDEDDEVEEIAPSKAGSEDDDDLGDDDEPPKKKKSKKTASRPPAKPTGGAPSGGSSTNFMLTAAEQRAQNNKTDKKQKDGVRHAEEGSDPRTLWIPKGAWSSFTPFEKQFWEIKQNHFDTVLFFQKGKFYELYENDAQIGHSEFDLKLTDRVKMKMVGVPESSFQVYIVCGSCSSLTLITSTGYKVGRVDQAETQLGAEMRQAANKGPKGKGAAAAGDKIVRRELNKVLTNGTLVDPELLQDEQAGHCISIRETEEEGEFGICVLDASTGEFNLSSFKDDIVRTKLEGNLSVATTRLMKVLLPSNCLWTPLSKSEGLSYDRTLEELKALYPPEPSDNDGMEDDNSWSSGVPDAIRSFIGNETAIESLGSMIWYLRQLNIDKDILTQKNFNVYDPLQRGKGLALDGQTLSHIEVLVNSEGTEEGTLLKLLGRCVTPFVSGIPDLERIVSRVHAKSCSIKDFLKVLSAFENLSKGLATLAEMSEDFENKSVLGLLRQAPDLKKNIKRVKSFFNVEDDLLVPSSDDVDEAYCEIQTEIKQLEEKLEKKLSGLKSDLGCKDLSYWHSATGTKDIYIVIPLLASTIRALKEARETRTGIVRDFKLRVFAEFDADRDVWLRAVKVTAEMDCLLSLAKASEALGSPSCRPEFVEDTGRAFVEFENLRHPALELNMKKDFIANSVRLAEPGIDSTGPNMGGKSTVSCSCHYEIGFGYSHRLGDAYDGCGGYHGSNGHARPMRISKAVTSRCDFDVSTCSPDRSISLTSTPAEWEHTIACSPIHLPSRDATPKSLVIMDGKPCVSAYMRDVLNVFAELGRGTSTYVSTNQQEVRGNTNVVPLGRYGYSKRKYRSQYC</sequence>
<dbReference type="OrthoDB" id="121051at2759"/>
<dbReference type="InterPro" id="IPR045076">
    <property type="entry name" value="MutS"/>
</dbReference>
<dbReference type="Gene3D" id="3.30.420.110">
    <property type="entry name" value="MutS, connector domain"/>
    <property type="match status" value="1"/>
</dbReference>
<proteinExistence type="inferred from homology"/>
<dbReference type="Proteomes" id="UP000011668">
    <property type="component" value="Unassembled WGS sequence"/>
</dbReference>
<feature type="compositionally biased region" description="Basic residues" evidence="2">
    <location>
        <begin position="133"/>
        <end position="150"/>
    </location>
</feature>
<name>L8WYQ8_THACA</name>
<dbReference type="GO" id="GO:0005524">
    <property type="term" value="F:ATP binding"/>
    <property type="evidence" value="ECO:0007669"/>
    <property type="project" value="InterPro"/>
</dbReference>
<dbReference type="InterPro" id="IPR036678">
    <property type="entry name" value="MutS_con_dom_sf"/>
</dbReference>
<protein>
    <submittedName>
        <fullName evidence="4">DNA mismatch repair protein msh6</fullName>
    </submittedName>
</protein>
<organism evidence="4 5">
    <name type="scientific">Thanatephorus cucumeris (strain AG1-IA)</name>
    <name type="common">Rice sheath blight fungus</name>
    <name type="synonym">Rhizoctonia solani</name>
    <dbReference type="NCBI Taxonomy" id="983506"/>
    <lineage>
        <taxon>Eukaryota</taxon>
        <taxon>Fungi</taxon>
        <taxon>Dikarya</taxon>
        <taxon>Basidiomycota</taxon>
        <taxon>Agaricomycotina</taxon>
        <taxon>Agaricomycetes</taxon>
        <taxon>Cantharellales</taxon>
        <taxon>Ceratobasidiaceae</taxon>
        <taxon>Rhizoctonia</taxon>
        <taxon>Rhizoctonia solani AG-1</taxon>
    </lineage>
</organism>
<comment type="caution">
    <text evidence="4">The sequence shown here is derived from an EMBL/GenBank/DDBJ whole genome shotgun (WGS) entry which is preliminary data.</text>
</comment>
<dbReference type="InterPro" id="IPR017261">
    <property type="entry name" value="DNA_mismatch_repair_MutS/MSH"/>
</dbReference>
<dbReference type="Gene3D" id="3.40.1170.10">
    <property type="entry name" value="DNA repair protein MutS, domain I"/>
    <property type="match status" value="1"/>
</dbReference>
<dbReference type="Gene3D" id="1.10.1420.10">
    <property type="match status" value="5"/>
</dbReference>
<dbReference type="Pfam" id="PF01624">
    <property type="entry name" value="MutS_I"/>
    <property type="match status" value="1"/>
</dbReference>
<feature type="compositionally biased region" description="Basic residues" evidence="2">
    <location>
        <begin position="103"/>
        <end position="112"/>
    </location>
</feature>